<reference evidence="3" key="2">
    <citation type="submission" date="2020-09" db="EMBL/GenBank/DDBJ databases">
        <authorList>
            <person name="Sun Q."/>
            <person name="Zhou Y."/>
        </authorList>
    </citation>
    <scope>NUCLEOTIDE SEQUENCE</scope>
    <source>
        <strain evidence="3">CGMCC 1.15725</strain>
    </source>
</reference>
<gene>
    <name evidence="2 3" type="primary">aguA</name>
    <name evidence="3" type="ORF">GCM10011611_05990</name>
</gene>
<dbReference type="GO" id="GO:0004668">
    <property type="term" value="F:protein-arginine deiminase activity"/>
    <property type="evidence" value="ECO:0007669"/>
    <property type="project" value="InterPro"/>
</dbReference>
<keyword evidence="4" id="KW-1185">Reference proteome</keyword>
<proteinExistence type="inferred from homology"/>
<dbReference type="SUPFAM" id="SSF55909">
    <property type="entry name" value="Pentein"/>
    <property type="match status" value="1"/>
</dbReference>
<comment type="caution">
    <text evidence="3">The sequence shown here is derived from an EMBL/GenBank/DDBJ whole genome shotgun (WGS) entry which is preliminary data.</text>
</comment>
<evidence type="ECO:0000313" key="3">
    <source>
        <dbReference type="EMBL" id="GGF03275.1"/>
    </source>
</evidence>
<dbReference type="EC" id="3.5.3.12" evidence="2"/>
<protein>
    <recommendedName>
        <fullName evidence="2">Putative agmatine deiminase</fullName>
        <ecNumber evidence="2">3.5.3.12</ecNumber>
    </recommendedName>
    <alternativeName>
        <fullName evidence="2">Agmatine iminohydrolase</fullName>
    </alternativeName>
</protein>
<dbReference type="Pfam" id="PF04371">
    <property type="entry name" value="PAD_porph"/>
    <property type="match status" value="1"/>
</dbReference>
<dbReference type="Proteomes" id="UP000646365">
    <property type="component" value="Unassembled WGS sequence"/>
</dbReference>
<organism evidence="3 4">
    <name type="scientific">Aliidongia dinghuensis</name>
    <dbReference type="NCBI Taxonomy" id="1867774"/>
    <lineage>
        <taxon>Bacteria</taxon>
        <taxon>Pseudomonadati</taxon>
        <taxon>Pseudomonadota</taxon>
        <taxon>Alphaproteobacteria</taxon>
        <taxon>Rhodospirillales</taxon>
        <taxon>Dongiaceae</taxon>
        <taxon>Aliidongia</taxon>
    </lineage>
</organism>
<dbReference type="AlphaFoldDB" id="A0A8J3E1X1"/>
<reference evidence="3" key="1">
    <citation type="journal article" date="2014" name="Int. J. Syst. Evol. Microbiol.">
        <title>Complete genome sequence of Corynebacterium casei LMG S-19264T (=DSM 44701T), isolated from a smear-ripened cheese.</title>
        <authorList>
            <consortium name="US DOE Joint Genome Institute (JGI-PGF)"/>
            <person name="Walter F."/>
            <person name="Albersmeier A."/>
            <person name="Kalinowski J."/>
            <person name="Ruckert C."/>
        </authorList>
    </citation>
    <scope>NUCLEOTIDE SEQUENCE</scope>
    <source>
        <strain evidence="3">CGMCC 1.15725</strain>
    </source>
</reference>
<evidence type="ECO:0000256" key="2">
    <source>
        <dbReference type="HAMAP-Rule" id="MF_01841"/>
    </source>
</evidence>
<evidence type="ECO:0000313" key="4">
    <source>
        <dbReference type="Proteomes" id="UP000646365"/>
    </source>
</evidence>
<dbReference type="InterPro" id="IPR007466">
    <property type="entry name" value="Peptidyl-Arg-deiminase_porph"/>
</dbReference>
<comment type="catalytic activity">
    <reaction evidence="2">
        <text>agmatine + H2O = N-carbamoylputrescine + NH4(+)</text>
        <dbReference type="Rhea" id="RHEA:18037"/>
        <dbReference type="ChEBI" id="CHEBI:15377"/>
        <dbReference type="ChEBI" id="CHEBI:28938"/>
        <dbReference type="ChEBI" id="CHEBI:58145"/>
        <dbReference type="ChEBI" id="CHEBI:58318"/>
        <dbReference type="EC" id="3.5.3.12"/>
    </reaction>
</comment>
<accession>A0A8J3E1X1</accession>
<evidence type="ECO:0000256" key="1">
    <source>
        <dbReference type="ARBA" id="ARBA00022801"/>
    </source>
</evidence>
<dbReference type="PANTHER" id="PTHR31377">
    <property type="entry name" value="AGMATINE DEIMINASE-RELATED"/>
    <property type="match status" value="1"/>
</dbReference>
<dbReference type="InterPro" id="IPR017754">
    <property type="entry name" value="Agmatine_deiminase"/>
</dbReference>
<dbReference type="GO" id="GO:0009446">
    <property type="term" value="P:putrescine biosynthetic process"/>
    <property type="evidence" value="ECO:0007669"/>
    <property type="project" value="InterPro"/>
</dbReference>
<dbReference type="PANTHER" id="PTHR31377:SF0">
    <property type="entry name" value="AGMATINE DEIMINASE-RELATED"/>
    <property type="match status" value="1"/>
</dbReference>
<dbReference type="Gene3D" id="3.75.10.10">
    <property type="entry name" value="L-arginine/glycine Amidinotransferase, Chain A"/>
    <property type="match status" value="1"/>
</dbReference>
<dbReference type="RefSeq" id="WP_229743449.1">
    <property type="nucleotide sequence ID" value="NZ_BMJQ01000001.1"/>
</dbReference>
<feature type="active site" description="Amidino-cysteine intermediate" evidence="2">
    <location>
        <position position="331"/>
    </location>
</feature>
<sequence>MTALTPAEAGFHMPAEGAPHARTWMAWPARIDLWNGRHVEAKAAYAAVARAVARFEPITMVAKPEDVAEAVAECGPSVEIVAMALDDSWMRDIGPTFLVDGKGNLAGADWRFNAWGDKWPDYANDAAIAAQVLERTGVRRFAAPFVLEGGSIHSDGEGTVLTSEQCLLNPNRNPHLSKSQIEVNLKAWLGAETVVWVGQGLENDGTDGHVDNLACFARPGVVLATSCRDPEDTNYAPMQDNLARLKAARDARGRAFEVLELPIPAKRVTAAGRLAMTYTNFYLANGAVIAPSFDDPMDKVAAEVLAKAFPERQIVQVPALAILEGGGGIHCITQQQPAV</sequence>
<dbReference type="GO" id="GO:0047632">
    <property type="term" value="F:agmatine deiminase activity"/>
    <property type="evidence" value="ECO:0007669"/>
    <property type="project" value="UniProtKB-UniRule"/>
</dbReference>
<comment type="similarity">
    <text evidence="2">Belongs to the agmatine deiminase family.</text>
</comment>
<dbReference type="HAMAP" id="MF_01841">
    <property type="entry name" value="Agmatine_deimin"/>
    <property type="match status" value="1"/>
</dbReference>
<name>A0A8J3E1X1_9PROT</name>
<keyword evidence="1 2" id="KW-0378">Hydrolase</keyword>
<dbReference type="EMBL" id="BMJQ01000001">
    <property type="protein sequence ID" value="GGF03275.1"/>
    <property type="molecule type" value="Genomic_DNA"/>
</dbReference>